<organism evidence="1 2">
    <name type="scientific">Phytophthora boehmeriae</name>
    <dbReference type="NCBI Taxonomy" id="109152"/>
    <lineage>
        <taxon>Eukaryota</taxon>
        <taxon>Sar</taxon>
        <taxon>Stramenopiles</taxon>
        <taxon>Oomycota</taxon>
        <taxon>Peronosporomycetes</taxon>
        <taxon>Peronosporales</taxon>
        <taxon>Peronosporaceae</taxon>
        <taxon>Phytophthora</taxon>
    </lineage>
</organism>
<gene>
    <name evidence="1" type="ORF">PHYBOEH_003043</name>
</gene>
<dbReference type="AlphaFoldDB" id="A0A8T1WUH7"/>
<sequence length="389" mass="44718">MRSSSCSFLQLPCSLLIEFLDLREAINLLNTSRSFRHDRELTSTALEKTRYAQHFHQKCAADWWHLTPLWKARLADDWDEDDDEKPARDVWDDCHVRAAAGKELTYWRDTVRETPQWQHVPLLSIIDFMVSQLLPQSYISFKYAATVYTARPVIVRLHPPAATAAVNDDADQVVAKKISEALVAQNGKVTSLFGLHWENMHVDQKTGIVTCAVCQLYADEVEKYQNKVAELVNEWKTAVQAQLPEWRAQGLHQMEIDRKTYEMREEMIPYSGFYTSNVARRHGDVIIRHICSHWKTLDHLKINTLGYRDASQLMYALTSDIRKQCQHFSKIKQAMVGAFPKVARIRYEADEVASPQSVNLWQEEPVTELVAGVSSCGFLCGMLFIEKSL</sequence>
<proteinExistence type="predicted"/>
<keyword evidence="2" id="KW-1185">Reference proteome</keyword>
<comment type="caution">
    <text evidence="1">The sequence shown here is derived from an EMBL/GenBank/DDBJ whole genome shotgun (WGS) entry which is preliminary data.</text>
</comment>
<evidence type="ECO:0000313" key="1">
    <source>
        <dbReference type="EMBL" id="KAG7395918.1"/>
    </source>
</evidence>
<evidence type="ECO:0000313" key="2">
    <source>
        <dbReference type="Proteomes" id="UP000693981"/>
    </source>
</evidence>
<accession>A0A8T1WUH7</accession>
<dbReference type="EMBL" id="JAGDFL010000181">
    <property type="protein sequence ID" value="KAG7395918.1"/>
    <property type="molecule type" value="Genomic_DNA"/>
</dbReference>
<name>A0A8T1WUH7_9STRA</name>
<reference evidence="1" key="1">
    <citation type="submission" date="2021-02" db="EMBL/GenBank/DDBJ databases">
        <authorList>
            <person name="Palmer J.M."/>
        </authorList>
    </citation>
    <scope>NUCLEOTIDE SEQUENCE</scope>
    <source>
        <strain evidence="1">SCRP23</strain>
    </source>
</reference>
<dbReference type="OrthoDB" id="150804at2759"/>
<dbReference type="Proteomes" id="UP000693981">
    <property type="component" value="Unassembled WGS sequence"/>
</dbReference>
<protein>
    <submittedName>
        <fullName evidence="1">Uncharacterized protein</fullName>
    </submittedName>
</protein>